<dbReference type="EMBL" id="CAOQHR010000001">
    <property type="protein sequence ID" value="CAI6237929.1"/>
    <property type="molecule type" value="Genomic_DNA"/>
</dbReference>
<protein>
    <submittedName>
        <fullName evidence="1">Uncharacterized protein</fullName>
    </submittedName>
</protein>
<name>A0A9W4U3F4_9PLEO</name>
<sequence length="82" mass="9074">MVQGVLCVFMIHAKYHGCSCTLSPPPAPSSLRSIFIICVQHAIATDHVYLAMLPRTHPGYSENESRCFIVYGPIPATCRLRV</sequence>
<comment type="caution">
    <text evidence="1">The sequence shown here is derived from an EMBL/GenBank/DDBJ whole genome shotgun (WGS) entry which is preliminary data.</text>
</comment>
<evidence type="ECO:0000313" key="2">
    <source>
        <dbReference type="Proteomes" id="UP001152607"/>
    </source>
</evidence>
<proteinExistence type="predicted"/>
<keyword evidence="2" id="KW-1185">Reference proteome</keyword>
<evidence type="ECO:0000313" key="1">
    <source>
        <dbReference type="EMBL" id="CAI6237929.1"/>
    </source>
</evidence>
<accession>A0A9W4U3F4</accession>
<reference evidence="1" key="1">
    <citation type="submission" date="2023-01" db="EMBL/GenBank/DDBJ databases">
        <authorList>
            <person name="Van Ghelder C."/>
            <person name="Rancurel C."/>
        </authorList>
    </citation>
    <scope>NUCLEOTIDE SEQUENCE</scope>
    <source>
        <strain evidence="1">CNCM I-4278</strain>
    </source>
</reference>
<gene>
    <name evidence="1" type="ORF">PDIGIT_LOCUS471</name>
</gene>
<organism evidence="1 2">
    <name type="scientific">Periconia digitata</name>
    <dbReference type="NCBI Taxonomy" id="1303443"/>
    <lineage>
        <taxon>Eukaryota</taxon>
        <taxon>Fungi</taxon>
        <taxon>Dikarya</taxon>
        <taxon>Ascomycota</taxon>
        <taxon>Pezizomycotina</taxon>
        <taxon>Dothideomycetes</taxon>
        <taxon>Pleosporomycetidae</taxon>
        <taxon>Pleosporales</taxon>
        <taxon>Massarineae</taxon>
        <taxon>Periconiaceae</taxon>
        <taxon>Periconia</taxon>
    </lineage>
</organism>
<dbReference type="AlphaFoldDB" id="A0A9W4U3F4"/>
<dbReference type="Proteomes" id="UP001152607">
    <property type="component" value="Unassembled WGS sequence"/>
</dbReference>